<dbReference type="AlphaFoldDB" id="A0A7K1UFZ9"/>
<dbReference type="PANTHER" id="PTHR44846:SF16">
    <property type="entry name" value="TRANSCRIPTIONAL REGULATOR PHNF-RELATED"/>
    <property type="match status" value="1"/>
</dbReference>
<dbReference type="InterPro" id="IPR050679">
    <property type="entry name" value="Bact_HTH_transcr_reg"/>
</dbReference>
<evidence type="ECO:0000256" key="1">
    <source>
        <dbReference type="ARBA" id="ARBA00023015"/>
    </source>
</evidence>
<comment type="caution">
    <text evidence="5">The sequence shown here is derived from an EMBL/GenBank/DDBJ whole genome shotgun (WGS) entry which is preliminary data.</text>
</comment>
<dbReference type="GO" id="GO:0003677">
    <property type="term" value="F:DNA binding"/>
    <property type="evidence" value="ECO:0007669"/>
    <property type="project" value="UniProtKB-KW"/>
</dbReference>
<keyword evidence="2" id="KW-0238">DNA-binding</keyword>
<dbReference type="SMART" id="SM00866">
    <property type="entry name" value="UTRA"/>
    <property type="match status" value="1"/>
</dbReference>
<dbReference type="InterPro" id="IPR000524">
    <property type="entry name" value="Tscrpt_reg_HTH_GntR"/>
</dbReference>
<dbReference type="SMART" id="SM00345">
    <property type="entry name" value="HTH_GNTR"/>
    <property type="match status" value="1"/>
</dbReference>
<protein>
    <submittedName>
        <fullName evidence="5">GntR family transcriptional regulator</fullName>
    </submittedName>
</protein>
<keyword evidence="3" id="KW-0804">Transcription</keyword>
<reference evidence="5 6" key="1">
    <citation type="submission" date="2019-12" db="EMBL/GenBank/DDBJ databases">
        <title>Nesterenkonia muleiensis sp. nov., a novel actinobacterium isolated from sap of Populus euphratica.</title>
        <authorList>
            <person name="Wang R."/>
        </authorList>
    </citation>
    <scope>NUCLEOTIDE SEQUENCE [LARGE SCALE GENOMIC DNA]</scope>
    <source>
        <strain evidence="5 6">F10</strain>
    </source>
</reference>
<keyword evidence="1" id="KW-0805">Transcription regulation</keyword>
<dbReference type="OrthoDB" id="3210131at2"/>
<dbReference type="RefSeq" id="WP_157321304.1">
    <property type="nucleotide sequence ID" value="NZ_BMFX01000005.1"/>
</dbReference>
<dbReference type="InterPro" id="IPR036388">
    <property type="entry name" value="WH-like_DNA-bd_sf"/>
</dbReference>
<proteinExistence type="predicted"/>
<dbReference type="InterPro" id="IPR036390">
    <property type="entry name" value="WH_DNA-bd_sf"/>
</dbReference>
<dbReference type="GO" id="GO:0003700">
    <property type="term" value="F:DNA-binding transcription factor activity"/>
    <property type="evidence" value="ECO:0007669"/>
    <property type="project" value="InterPro"/>
</dbReference>
<dbReference type="InterPro" id="IPR028978">
    <property type="entry name" value="Chorismate_lyase_/UTRA_dom_sf"/>
</dbReference>
<dbReference type="PRINTS" id="PR00035">
    <property type="entry name" value="HTHGNTR"/>
</dbReference>
<dbReference type="PANTHER" id="PTHR44846">
    <property type="entry name" value="MANNOSYL-D-GLYCERATE TRANSPORT/METABOLISM SYSTEM REPRESSOR MNGR-RELATED"/>
    <property type="match status" value="1"/>
</dbReference>
<dbReference type="CDD" id="cd07377">
    <property type="entry name" value="WHTH_GntR"/>
    <property type="match status" value="1"/>
</dbReference>
<name>A0A7K1UFZ9_9MICC</name>
<feature type="domain" description="HTH gntR-type" evidence="4">
    <location>
        <begin position="4"/>
        <end position="72"/>
    </location>
</feature>
<evidence type="ECO:0000313" key="5">
    <source>
        <dbReference type="EMBL" id="MVT25390.1"/>
    </source>
</evidence>
<dbReference type="SUPFAM" id="SSF46785">
    <property type="entry name" value="Winged helix' DNA-binding domain"/>
    <property type="match status" value="1"/>
</dbReference>
<accession>A0A7K1UFZ9</accession>
<dbReference type="Pfam" id="PF00392">
    <property type="entry name" value="GntR"/>
    <property type="match status" value="1"/>
</dbReference>
<sequence>MSPQSQYTRIRADLERAIRSGELPPGSKLPTERELCQTYNVSRATVQRAVTAMAEAGLVTRRRRAGTVVTHRATDLLGFTNLLATGPETEGAHRVISAQTLPAADLDFDLPGVGEQDAVHRLTRVKEDRHGSPVVIEVHAVPFAVAPRLMSEDLTQLTTLAYYQREGIPVVRSRLYINPGVAAAREAELLQLPQGTPLFFTRRESYLKGGGLAEVYNSVLAPHAFQLFVEQTIDPDTH</sequence>
<dbReference type="Gene3D" id="1.10.10.10">
    <property type="entry name" value="Winged helix-like DNA-binding domain superfamily/Winged helix DNA-binding domain"/>
    <property type="match status" value="1"/>
</dbReference>
<evidence type="ECO:0000259" key="4">
    <source>
        <dbReference type="PROSITE" id="PS50949"/>
    </source>
</evidence>
<dbReference type="Pfam" id="PF07702">
    <property type="entry name" value="UTRA"/>
    <property type="match status" value="1"/>
</dbReference>
<keyword evidence="6" id="KW-1185">Reference proteome</keyword>
<dbReference type="InterPro" id="IPR011663">
    <property type="entry name" value="UTRA"/>
</dbReference>
<dbReference type="PROSITE" id="PS50949">
    <property type="entry name" value="HTH_GNTR"/>
    <property type="match status" value="1"/>
</dbReference>
<dbReference type="Proteomes" id="UP000460157">
    <property type="component" value="Unassembled WGS sequence"/>
</dbReference>
<evidence type="ECO:0000313" key="6">
    <source>
        <dbReference type="Proteomes" id="UP000460157"/>
    </source>
</evidence>
<gene>
    <name evidence="5" type="ORF">GNZ21_03275</name>
</gene>
<evidence type="ECO:0000256" key="3">
    <source>
        <dbReference type="ARBA" id="ARBA00023163"/>
    </source>
</evidence>
<evidence type="ECO:0000256" key="2">
    <source>
        <dbReference type="ARBA" id="ARBA00023125"/>
    </source>
</evidence>
<dbReference type="SUPFAM" id="SSF64288">
    <property type="entry name" value="Chorismate lyase-like"/>
    <property type="match status" value="1"/>
</dbReference>
<dbReference type="Gene3D" id="3.40.1410.10">
    <property type="entry name" value="Chorismate lyase-like"/>
    <property type="match status" value="1"/>
</dbReference>
<dbReference type="EMBL" id="WRPM01000023">
    <property type="protein sequence ID" value="MVT25390.1"/>
    <property type="molecule type" value="Genomic_DNA"/>
</dbReference>
<organism evidence="5 6">
    <name type="scientific">Nesterenkonia alkaliphila</name>
    <dbReference type="NCBI Taxonomy" id="1463631"/>
    <lineage>
        <taxon>Bacteria</taxon>
        <taxon>Bacillati</taxon>
        <taxon>Actinomycetota</taxon>
        <taxon>Actinomycetes</taxon>
        <taxon>Micrococcales</taxon>
        <taxon>Micrococcaceae</taxon>
        <taxon>Nesterenkonia</taxon>
    </lineage>
</organism>